<dbReference type="RefSeq" id="WP_344794625.1">
    <property type="nucleotide sequence ID" value="NZ_BAABBN010000004.1"/>
</dbReference>
<evidence type="ECO:0000313" key="7">
    <source>
        <dbReference type="Proteomes" id="UP001501565"/>
    </source>
</evidence>
<keyword evidence="7" id="KW-1185">Reference proteome</keyword>
<accession>A0ABP7M3J6</accession>
<evidence type="ECO:0000256" key="3">
    <source>
        <dbReference type="ARBA" id="ARBA00022989"/>
    </source>
</evidence>
<evidence type="ECO:0000313" key="6">
    <source>
        <dbReference type="EMBL" id="GAA3911374.1"/>
    </source>
</evidence>
<organism evidence="6 7">
    <name type="scientific">Litoribacillus peritrichatus</name>
    <dbReference type="NCBI Taxonomy" id="718191"/>
    <lineage>
        <taxon>Bacteria</taxon>
        <taxon>Pseudomonadati</taxon>
        <taxon>Pseudomonadota</taxon>
        <taxon>Gammaproteobacteria</taxon>
        <taxon>Oceanospirillales</taxon>
        <taxon>Oceanospirillaceae</taxon>
        <taxon>Litoribacillus</taxon>
    </lineage>
</organism>
<dbReference type="Proteomes" id="UP001501565">
    <property type="component" value="Unassembled WGS sequence"/>
</dbReference>
<evidence type="ECO:0000256" key="4">
    <source>
        <dbReference type="ARBA" id="ARBA00023136"/>
    </source>
</evidence>
<keyword evidence="4" id="KW-0472">Membrane</keyword>
<evidence type="ECO:0000256" key="2">
    <source>
        <dbReference type="ARBA" id="ARBA00022692"/>
    </source>
</evidence>
<feature type="domain" description="DUF1232" evidence="5">
    <location>
        <begin position="56"/>
        <end position="90"/>
    </location>
</feature>
<dbReference type="EMBL" id="BAABBN010000004">
    <property type="protein sequence ID" value="GAA3911374.1"/>
    <property type="molecule type" value="Genomic_DNA"/>
</dbReference>
<gene>
    <name evidence="6" type="ORF">GCM10022277_02370</name>
</gene>
<dbReference type="InterPro" id="IPR010652">
    <property type="entry name" value="DUF1232"/>
</dbReference>
<evidence type="ECO:0000256" key="1">
    <source>
        <dbReference type="ARBA" id="ARBA00004127"/>
    </source>
</evidence>
<comment type="caution">
    <text evidence="6">The sequence shown here is derived from an EMBL/GenBank/DDBJ whole genome shotgun (WGS) entry which is preliminary data.</text>
</comment>
<keyword evidence="2" id="KW-0812">Transmembrane</keyword>
<proteinExistence type="predicted"/>
<name>A0ABP7M3J6_9GAMM</name>
<dbReference type="Pfam" id="PF06803">
    <property type="entry name" value="DUF1232"/>
    <property type="match status" value="1"/>
</dbReference>
<evidence type="ECO:0000259" key="5">
    <source>
        <dbReference type="Pfam" id="PF06803"/>
    </source>
</evidence>
<comment type="subcellular location">
    <subcellularLocation>
        <location evidence="1">Endomembrane system</location>
        <topology evidence="1">Multi-pass membrane protein</topology>
    </subcellularLocation>
</comment>
<protein>
    <submittedName>
        <fullName evidence="6">YkvA family protein</fullName>
    </submittedName>
</protein>
<reference evidence="7" key="1">
    <citation type="journal article" date="2019" name="Int. J. Syst. Evol. Microbiol.">
        <title>The Global Catalogue of Microorganisms (GCM) 10K type strain sequencing project: providing services to taxonomists for standard genome sequencing and annotation.</title>
        <authorList>
            <consortium name="The Broad Institute Genomics Platform"/>
            <consortium name="The Broad Institute Genome Sequencing Center for Infectious Disease"/>
            <person name="Wu L."/>
            <person name="Ma J."/>
        </authorList>
    </citation>
    <scope>NUCLEOTIDE SEQUENCE [LARGE SCALE GENOMIC DNA]</scope>
    <source>
        <strain evidence="7">JCM 17551</strain>
    </source>
</reference>
<keyword evidence="3" id="KW-1133">Transmembrane helix</keyword>
<sequence>MSSVEIPESLRDQPLTLKQKLWRKLGSQAKRAGQELVETSLKLYFSARDERTPAWARAVIYASIAYFIVPIDGIPDLLPTGYSDDLATLLAALATVSAHIKTEHKTKAHDKLVKWFPQLDTPNSGKKTAKPKES</sequence>